<feature type="domain" description="DUF1254" evidence="2">
    <location>
        <begin position="4"/>
        <end position="128"/>
    </location>
</feature>
<dbReference type="InterPro" id="IPR037050">
    <property type="entry name" value="DUF1254_sf"/>
</dbReference>
<dbReference type="RefSeq" id="WP_369746697.1">
    <property type="nucleotide sequence ID" value="NZ_CP165735.1"/>
</dbReference>
<dbReference type="PANTHER" id="PTHR36509">
    <property type="entry name" value="BLL3101 PROTEIN"/>
    <property type="match status" value="1"/>
</dbReference>
<protein>
    <submittedName>
        <fullName evidence="3">DUF1254 domain-containing protein</fullName>
    </submittedName>
</protein>
<proteinExistence type="predicted"/>
<dbReference type="AlphaFoldDB" id="A0AB39YV40"/>
<dbReference type="Gene3D" id="2.60.120.600">
    <property type="entry name" value="Domain of unknown function DUF1214, C-terminal domain"/>
    <property type="match status" value="1"/>
</dbReference>
<sequence>MAFRGLADATFRAVPSPNTDTVYTVFAYDLSAGPLVVQTPGIPENRYFVLPFYDAFTNVFASYGTRTKTYGPLNLLLTPPGYDGEIPQGLTELRSPSLIGSMLGRILVADEDDLPAVRAIQDQFVVDPLEDWLQGVHTPLMDFAHPEPVPQYNFVDSRNDMEGFWVGAGEILAGAPVPESQRDQLASFEPIGLTQAGFTMPRDPADRELLLTETAASWKFLADFAADQSQAETMGVSFFNSNGWGWSAAARDKGNTGRLFYGEQYLLRAWTNYLYYGALPPEEALYPTLYRDPQGGPLNGDHSYTWRMPAGIRPVRSLGFTSLTLYDMDGYFFDNPHNIYKIGDRDKNLIYDADGSLTITISATKPDRPANWLPSPAGKNFYLMFRIYLPVDAVLDGTYVFEPVVRAT</sequence>
<evidence type="ECO:0000259" key="2">
    <source>
        <dbReference type="Pfam" id="PF06863"/>
    </source>
</evidence>
<reference evidence="3" key="1">
    <citation type="submission" date="2024-07" db="EMBL/GenBank/DDBJ databases">
        <authorList>
            <person name="Li J."/>
            <person name="Wei H."/>
            <person name="Ma J."/>
        </authorList>
    </citation>
    <scope>NUCLEOTIDE SEQUENCE</scope>
    <source>
        <strain evidence="3">AMU7</strain>
    </source>
</reference>
<gene>
    <name evidence="3" type="ORF">ABQM86_21130</name>
</gene>
<dbReference type="PANTHER" id="PTHR36509:SF3">
    <property type="entry name" value="SIGNAL PEPTIDE PROTEIN"/>
    <property type="match status" value="1"/>
</dbReference>
<dbReference type="Pfam" id="PF06863">
    <property type="entry name" value="DUF1254"/>
    <property type="match status" value="1"/>
</dbReference>
<dbReference type="InterPro" id="IPR010621">
    <property type="entry name" value="DUF1214"/>
</dbReference>
<evidence type="ECO:0000259" key="1">
    <source>
        <dbReference type="Pfam" id="PF06742"/>
    </source>
</evidence>
<dbReference type="SUPFAM" id="SSF160935">
    <property type="entry name" value="VPA0735-like"/>
    <property type="match status" value="1"/>
</dbReference>
<dbReference type="InterPro" id="IPR010679">
    <property type="entry name" value="DUF1254"/>
</dbReference>
<organism evidence="3">
    <name type="scientific">Paenarthrobacter sp. AMU7</name>
    <dbReference type="NCBI Taxonomy" id="3162492"/>
    <lineage>
        <taxon>Bacteria</taxon>
        <taxon>Bacillati</taxon>
        <taxon>Actinomycetota</taxon>
        <taxon>Actinomycetes</taxon>
        <taxon>Micrococcales</taxon>
        <taxon>Micrococcaceae</taxon>
        <taxon>Paenarthrobacter</taxon>
    </lineage>
</organism>
<feature type="domain" description="DUF1214" evidence="1">
    <location>
        <begin position="283"/>
        <end position="390"/>
    </location>
</feature>
<dbReference type="Gene3D" id="2.60.40.1610">
    <property type="entry name" value="Domain of unknown function DUF1254"/>
    <property type="match status" value="1"/>
</dbReference>
<name>A0AB39YV40_9MICC</name>
<dbReference type="Pfam" id="PF06742">
    <property type="entry name" value="DUF1214"/>
    <property type="match status" value="1"/>
</dbReference>
<accession>A0AB39YV40</accession>
<dbReference type="InterPro" id="IPR037049">
    <property type="entry name" value="DUF1214_C_sf"/>
</dbReference>
<dbReference type="EMBL" id="CP165735">
    <property type="protein sequence ID" value="XDV73801.1"/>
    <property type="molecule type" value="Genomic_DNA"/>
</dbReference>
<evidence type="ECO:0000313" key="3">
    <source>
        <dbReference type="EMBL" id="XDV73801.1"/>
    </source>
</evidence>